<evidence type="ECO:0000256" key="4">
    <source>
        <dbReference type="ARBA" id="ARBA00022679"/>
    </source>
</evidence>
<dbReference type="EMBL" id="CP054492">
    <property type="protein sequence ID" value="QOY53460.1"/>
    <property type="molecule type" value="Genomic_DNA"/>
</dbReference>
<protein>
    <recommendedName>
        <fullName evidence="2">histidine kinase</fullName>
        <ecNumber evidence="2">2.7.13.3</ecNumber>
    </recommendedName>
</protein>
<evidence type="ECO:0000256" key="3">
    <source>
        <dbReference type="ARBA" id="ARBA00022553"/>
    </source>
</evidence>
<dbReference type="PANTHER" id="PTHR43065">
    <property type="entry name" value="SENSOR HISTIDINE KINASE"/>
    <property type="match status" value="1"/>
</dbReference>
<keyword evidence="4" id="KW-0808">Transferase</keyword>
<evidence type="ECO:0000313" key="11">
    <source>
        <dbReference type="Proteomes" id="UP000593994"/>
    </source>
</evidence>
<accession>A0A7S7RPI9</accession>
<evidence type="ECO:0000256" key="7">
    <source>
        <dbReference type="ARBA" id="ARBA00022840"/>
    </source>
</evidence>
<evidence type="ECO:0000256" key="5">
    <source>
        <dbReference type="ARBA" id="ARBA00022741"/>
    </source>
</evidence>
<dbReference type="PRINTS" id="PR00344">
    <property type="entry name" value="BCTRLSENSOR"/>
</dbReference>
<dbReference type="InterPro" id="IPR005467">
    <property type="entry name" value="His_kinase_dom"/>
</dbReference>
<dbReference type="PROSITE" id="PS50109">
    <property type="entry name" value="HIS_KIN"/>
    <property type="match status" value="1"/>
</dbReference>
<sequence length="281" mass="32312">MSLMPDRKTIMLVLKDVTQENQYKREKLEQERKFIEQTRMAQMGEMISMIAHQWRQPLSSISATSMNMMIKIQLGEYNLETKEGRDECENSFVGQLEKIEIYTQNLTTTINDFRNFYKPNKLPVLTSLKSVVEKSLKIIEGSLHNDNINIIYDYNFNEKIELYDSELMQVVLNIFKNAQDNFKEKGIEKPLIKITTKERSLIICDNGGGIPEEIMKNIFDPYFSTKDEKNGTGLGLYMSKTIVEDHHKGSLHVDNQEAVEGEGIGACFTIKLNLSSQSMEG</sequence>
<dbReference type="KEGG" id="sbal:HUE88_06915"/>
<dbReference type="InterPro" id="IPR004358">
    <property type="entry name" value="Sig_transdc_His_kin-like_C"/>
</dbReference>
<keyword evidence="6 10" id="KW-0418">Kinase</keyword>
<dbReference type="SUPFAM" id="SSF47384">
    <property type="entry name" value="Homodimeric domain of signal transducing histidine kinase"/>
    <property type="match status" value="1"/>
</dbReference>
<keyword evidence="11" id="KW-1185">Reference proteome</keyword>
<organism evidence="10 11">
    <name type="scientific">Candidatus Sulfurimonas baltica</name>
    <dbReference type="NCBI Taxonomy" id="2740404"/>
    <lineage>
        <taxon>Bacteria</taxon>
        <taxon>Pseudomonadati</taxon>
        <taxon>Campylobacterota</taxon>
        <taxon>Epsilonproteobacteria</taxon>
        <taxon>Campylobacterales</taxon>
        <taxon>Sulfurimonadaceae</taxon>
        <taxon>Sulfurimonas</taxon>
    </lineage>
</organism>
<proteinExistence type="predicted"/>
<dbReference type="GO" id="GO:0005524">
    <property type="term" value="F:ATP binding"/>
    <property type="evidence" value="ECO:0007669"/>
    <property type="project" value="UniProtKB-KW"/>
</dbReference>
<dbReference type="InterPro" id="IPR036890">
    <property type="entry name" value="HATPase_C_sf"/>
</dbReference>
<name>A0A7S7RPI9_9BACT</name>
<keyword evidence="8" id="KW-0902">Two-component regulatory system</keyword>
<evidence type="ECO:0000259" key="9">
    <source>
        <dbReference type="PROSITE" id="PS50109"/>
    </source>
</evidence>
<reference evidence="10 11" key="1">
    <citation type="submission" date="2020-05" db="EMBL/GenBank/DDBJ databases">
        <title>Sulfurimonas marisnigri, sp. nov., and Sulfurimonas baltica, sp. nov., manganese oxide reducing chemolithoautotrophs of the class Epsilonproteobacteria isolated from the pelagic redoxclines of the Black and Baltic Seas and emended description of the genus Sulfurimonas.</title>
        <authorList>
            <person name="Henkel J.V."/>
            <person name="Laudan C."/>
            <person name="Werner J."/>
            <person name="Neu T."/>
            <person name="Plewe S."/>
            <person name="Sproer C."/>
            <person name="Bunk B."/>
            <person name="Schulz-Vogt H.N."/>
        </authorList>
    </citation>
    <scope>NUCLEOTIDE SEQUENCE [LARGE SCALE GENOMIC DNA]</scope>
    <source>
        <strain evidence="10 11">GD2</strain>
    </source>
</reference>
<gene>
    <name evidence="10" type="ORF">HUE88_06915</name>
</gene>
<dbReference type="EC" id="2.7.13.3" evidence="2"/>
<dbReference type="PANTHER" id="PTHR43065:SF10">
    <property type="entry name" value="PEROXIDE STRESS-ACTIVATED HISTIDINE KINASE MAK3"/>
    <property type="match status" value="1"/>
</dbReference>
<dbReference type="SUPFAM" id="SSF55874">
    <property type="entry name" value="ATPase domain of HSP90 chaperone/DNA topoisomerase II/histidine kinase"/>
    <property type="match status" value="1"/>
</dbReference>
<dbReference type="Proteomes" id="UP000593994">
    <property type="component" value="Chromosome"/>
</dbReference>
<dbReference type="Pfam" id="PF02518">
    <property type="entry name" value="HATPase_c"/>
    <property type="match status" value="1"/>
</dbReference>
<evidence type="ECO:0000256" key="1">
    <source>
        <dbReference type="ARBA" id="ARBA00000085"/>
    </source>
</evidence>
<dbReference type="InterPro" id="IPR003594">
    <property type="entry name" value="HATPase_dom"/>
</dbReference>
<dbReference type="GO" id="GO:0000155">
    <property type="term" value="F:phosphorelay sensor kinase activity"/>
    <property type="evidence" value="ECO:0007669"/>
    <property type="project" value="InterPro"/>
</dbReference>
<keyword evidence="3" id="KW-0597">Phosphoprotein</keyword>
<dbReference type="Gene3D" id="1.10.287.130">
    <property type="match status" value="1"/>
</dbReference>
<dbReference type="AlphaFoldDB" id="A0A7S7RPI9"/>
<evidence type="ECO:0000256" key="6">
    <source>
        <dbReference type="ARBA" id="ARBA00022777"/>
    </source>
</evidence>
<feature type="domain" description="Histidine kinase" evidence="9">
    <location>
        <begin position="49"/>
        <end position="276"/>
    </location>
</feature>
<evidence type="ECO:0000256" key="2">
    <source>
        <dbReference type="ARBA" id="ARBA00012438"/>
    </source>
</evidence>
<dbReference type="Gene3D" id="3.30.565.10">
    <property type="entry name" value="Histidine kinase-like ATPase, C-terminal domain"/>
    <property type="match status" value="1"/>
</dbReference>
<dbReference type="SMART" id="SM00387">
    <property type="entry name" value="HATPase_c"/>
    <property type="match status" value="1"/>
</dbReference>
<comment type="catalytic activity">
    <reaction evidence="1">
        <text>ATP + protein L-histidine = ADP + protein N-phospho-L-histidine.</text>
        <dbReference type="EC" id="2.7.13.3"/>
    </reaction>
</comment>
<keyword evidence="7" id="KW-0067">ATP-binding</keyword>
<evidence type="ECO:0000313" key="10">
    <source>
        <dbReference type="EMBL" id="QOY53460.1"/>
    </source>
</evidence>
<evidence type="ECO:0000256" key="8">
    <source>
        <dbReference type="ARBA" id="ARBA00023012"/>
    </source>
</evidence>
<dbReference type="InterPro" id="IPR036097">
    <property type="entry name" value="HisK_dim/P_sf"/>
</dbReference>
<keyword evidence="5" id="KW-0547">Nucleotide-binding</keyword>